<dbReference type="Gene3D" id="2.10.25.10">
    <property type="entry name" value="Laminin"/>
    <property type="match status" value="1"/>
</dbReference>
<sequence length="346" mass="36071">MGKVGSVGVVAFAAAVATLLLLPPSGAAAATGPGSSCTRSCGNITIPYPFGVEPGCYHASGSGFNLTCRYGAGGRGSPELFLGDGTVQVLEISVQRNTVRINSAGLVLPYDDGGRTTNGTWWSGLPKSGPYFLSKTINRLLVLGCNTQVTILGGDDNNLVSSCTAFCPFTGMKTGNPAVTVESGNCTSGINCCQSSIVLSYSFYNIEINRLEGGLPFTQSIYIVDRSFTCTPDMVVGPGRSPKALPATLDWIVAKNSRCPTNTSAPECRSNHSSCQASHSGYGCQCSDGYQGNPYVTDGCQDIDECKSPNIYVCYGDCKNTPGSFMCQCPTGYTGNASIPNGCRAL</sequence>
<keyword evidence="4" id="KW-1015">Disulfide bond</keyword>
<dbReference type="SMART" id="SM00181">
    <property type="entry name" value="EGF"/>
    <property type="match status" value="2"/>
</dbReference>
<dbReference type="EMBL" id="PQIB02000016">
    <property type="protein sequence ID" value="RLM60986.1"/>
    <property type="molecule type" value="Genomic_DNA"/>
</dbReference>
<dbReference type="AlphaFoldDB" id="A0A3L6PRL6"/>
<protein>
    <recommendedName>
        <fullName evidence="6">EGF-like domain-containing protein</fullName>
    </recommendedName>
</protein>
<evidence type="ECO:0000313" key="8">
    <source>
        <dbReference type="Proteomes" id="UP000275267"/>
    </source>
</evidence>
<accession>A0A3L6PRL6</accession>
<dbReference type="GO" id="GO:0016020">
    <property type="term" value="C:membrane"/>
    <property type="evidence" value="ECO:0007669"/>
    <property type="project" value="UniProtKB-SubCell"/>
</dbReference>
<evidence type="ECO:0000256" key="3">
    <source>
        <dbReference type="ARBA" id="ARBA00022729"/>
    </source>
</evidence>
<dbReference type="InterPro" id="IPR049883">
    <property type="entry name" value="NOTCH1_EGF-like"/>
</dbReference>
<comment type="subcellular location">
    <subcellularLocation>
        <location evidence="1">Membrane</location>
        <topology evidence="1">Single-pass membrane protein</topology>
    </subcellularLocation>
</comment>
<evidence type="ECO:0000256" key="5">
    <source>
        <dbReference type="PROSITE-ProRule" id="PRU00076"/>
    </source>
</evidence>
<dbReference type="SUPFAM" id="SSF57196">
    <property type="entry name" value="EGF/Laminin"/>
    <property type="match status" value="1"/>
</dbReference>
<reference evidence="8" key="1">
    <citation type="journal article" date="2019" name="Nat. Commun.">
        <title>The genome of broomcorn millet.</title>
        <authorList>
            <person name="Zou C."/>
            <person name="Miki D."/>
            <person name="Li D."/>
            <person name="Tang Q."/>
            <person name="Xiao L."/>
            <person name="Rajput S."/>
            <person name="Deng P."/>
            <person name="Jia W."/>
            <person name="Huang R."/>
            <person name="Zhang M."/>
            <person name="Sun Y."/>
            <person name="Hu J."/>
            <person name="Fu X."/>
            <person name="Schnable P.S."/>
            <person name="Li F."/>
            <person name="Zhang H."/>
            <person name="Feng B."/>
            <person name="Zhu X."/>
            <person name="Liu R."/>
            <person name="Schnable J.C."/>
            <person name="Zhu J.-K."/>
            <person name="Zhang H."/>
        </authorList>
    </citation>
    <scope>NUCLEOTIDE SEQUENCE [LARGE SCALE GENOMIC DNA]</scope>
</reference>
<gene>
    <name evidence="7" type="ORF">C2845_PM14G18180</name>
</gene>
<dbReference type="InterPro" id="IPR000152">
    <property type="entry name" value="EGF-type_Asp/Asn_hydroxyl_site"/>
</dbReference>
<dbReference type="PROSITE" id="PS01187">
    <property type="entry name" value="EGF_CA"/>
    <property type="match status" value="1"/>
</dbReference>
<keyword evidence="8" id="KW-1185">Reference proteome</keyword>
<dbReference type="GO" id="GO:0005509">
    <property type="term" value="F:calcium ion binding"/>
    <property type="evidence" value="ECO:0007669"/>
    <property type="project" value="InterPro"/>
</dbReference>
<dbReference type="OrthoDB" id="690332at2759"/>
<dbReference type="Pfam" id="PF07645">
    <property type="entry name" value="EGF_CA"/>
    <property type="match status" value="1"/>
</dbReference>
<evidence type="ECO:0000259" key="6">
    <source>
        <dbReference type="PROSITE" id="PS50026"/>
    </source>
</evidence>
<comment type="caution">
    <text evidence="7">The sequence shown here is derived from an EMBL/GenBank/DDBJ whole genome shotgun (WGS) entry which is preliminary data.</text>
</comment>
<feature type="domain" description="EGF-like" evidence="6">
    <location>
        <begin position="302"/>
        <end position="339"/>
    </location>
</feature>
<keyword evidence="3" id="KW-0732">Signal</keyword>
<evidence type="ECO:0000256" key="1">
    <source>
        <dbReference type="ARBA" id="ARBA00004167"/>
    </source>
</evidence>
<dbReference type="InterPro" id="IPR018097">
    <property type="entry name" value="EGF_Ca-bd_CS"/>
</dbReference>
<dbReference type="InterPro" id="IPR025287">
    <property type="entry name" value="WAK_GUB"/>
</dbReference>
<dbReference type="InterPro" id="IPR001881">
    <property type="entry name" value="EGF-like_Ca-bd_dom"/>
</dbReference>
<evidence type="ECO:0000256" key="2">
    <source>
        <dbReference type="ARBA" id="ARBA00022536"/>
    </source>
</evidence>
<dbReference type="SMART" id="SM00179">
    <property type="entry name" value="EGF_CA"/>
    <property type="match status" value="1"/>
</dbReference>
<dbReference type="FunFam" id="2.10.25.10:FF:000355">
    <property type="entry name" value="Wall-associated receptor kinase 3"/>
    <property type="match status" value="1"/>
</dbReference>
<dbReference type="PANTHER" id="PTHR33491">
    <property type="entry name" value="OSJNBA0016N04.9 PROTEIN"/>
    <property type="match status" value="1"/>
</dbReference>
<organism evidence="7 8">
    <name type="scientific">Panicum miliaceum</name>
    <name type="common">Proso millet</name>
    <name type="synonym">Broomcorn millet</name>
    <dbReference type="NCBI Taxonomy" id="4540"/>
    <lineage>
        <taxon>Eukaryota</taxon>
        <taxon>Viridiplantae</taxon>
        <taxon>Streptophyta</taxon>
        <taxon>Embryophyta</taxon>
        <taxon>Tracheophyta</taxon>
        <taxon>Spermatophyta</taxon>
        <taxon>Magnoliopsida</taxon>
        <taxon>Liliopsida</taxon>
        <taxon>Poales</taxon>
        <taxon>Poaceae</taxon>
        <taxon>PACMAD clade</taxon>
        <taxon>Panicoideae</taxon>
        <taxon>Panicodae</taxon>
        <taxon>Paniceae</taxon>
        <taxon>Panicinae</taxon>
        <taxon>Panicum</taxon>
        <taxon>Panicum sect. Panicum</taxon>
    </lineage>
</organism>
<dbReference type="InterPro" id="IPR000742">
    <property type="entry name" value="EGF"/>
</dbReference>
<dbReference type="Pfam" id="PF13947">
    <property type="entry name" value="GUB_WAK_bind"/>
    <property type="match status" value="1"/>
</dbReference>
<dbReference type="Proteomes" id="UP000275267">
    <property type="component" value="Unassembled WGS sequence"/>
</dbReference>
<dbReference type="STRING" id="4540.A0A3L6PRL6"/>
<keyword evidence="2 5" id="KW-0245">EGF-like domain</keyword>
<dbReference type="CDD" id="cd00054">
    <property type="entry name" value="EGF_CA"/>
    <property type="match status" value="1"/>
</dbReference>
<comment type="caution">
    <text evidence="5">Lacks conserved residue(s) required for the propagation of feature annotation.</text>
</comment>
<proteinExistence type="predicted"/>
<dbReference type="GO" id="GO:0030247">
    <property type="term" value="F:polysaccharide binding"/>
    <property type="evidence" value="ECO:0007669"/>
    <property type="project" value="InterPro"/>
</dbReference>
<dbReference type="PROSITE" id="PS50026">
    <property type="entry name" value="EGF_3"/>
    <property type="match status" value="1"/>
</dbReference>
<evidence type="ECO:0000313" key="7">
    <source>
        <dbReference type="EMBL" id="RLM60986.1"/>
    </source>
</evidence>
<dbReference type="PROSITE" id="PS00010">
    <property type="entry name" value="ASX_HYDROXYL"/>
    <property type="match status" value="1"/>
</dbReference>
<name>A0A3L6PRL6_PANMI</name>
<evidence type="ECO:0000256" key="4">
    <source>
        <dbReference type="ARBA" id="ARBA00023157"/>
    </source>
</evidence>